<reference evidence="5" key="1">
    <citation type="journal article" date="2008" name="Insect Biochem. Mol. Biol.">
        <title>The genome of a lepidopteran model insect, the silkworm Bombyx mori.</title>
        <authorList>
            <consortium name="International Silkworm Genome Consortium"/>
        </authorList>
    </citation>
    <scope>NUCLEOTIDE SEQUENCE [LARGE SCALE GENOMIC DNA]</scope>
    <source>
        <strain evidence="5">p50T</strain>
    </source>
</reference>
<dbReference type="PANTHER" id="PTHR46190">
    <property type="entry name" value="SI:CH211-201H21.5-RELATED"/>
    <property type="match status" value="1"/>
</dbReference>
<name>A0A8R2HQ87_BOMMO</name>
<dbReference type="Pfam" id="PF01156">
    <property type="entry name" value="IU_nuc_hydro"/>
    <property type="match status" value="1"/>
</dbReference>
<comment type="similarity">
    <text evidence="1">Belongs to the IUNH family.</text>
</comment>
<dbReference type="InterPro" id="IPR036452">
    <property type="entry name" value="Ribo_hydro-like"/>
</dbReference>
<dbReference type="SUPFAM" id="SSF53590">
    <property type="entry name" value="Nucleoside hydrolase"/>
    <property type="match status" value="1"/>
</dbReference>
<evidence type="ECO:0000256" key="2">
    <source>
        <dbReference type="SAM" id="Phobius"/>
    </source>
</evidence>
<feature type="transmembrane region" description="Helical" evidence="2">
    <location>
        <begin position="6"/>
        <end position="28"/>
    </location>
</feature>
<dbReference type="InterPro" id="IPR052775">
    <property type="entry name" value="IUN_hydrolase"/>
</dbReference>
<proteinExistence type="inferred from homology"/>
<keyword evidence="2" id="KW-1133">Transmembrane helix</keyword>
<dbReference type="Gene3D" id="3.90.245.10">
    <property type="entry name" value="Ribonucleoside hydrolase-like"/>
    <property type="match status" value="1"/>
</dbReference>
<accession>A0A8R2HQ87</accession>
<dbReference type="Proteomes" id="UP000005204">
    <property type="component" value="Unassembled WGS sequence"/>
</dbReference>
<evidence type="ECO:0000313" key="4">
    <source>
        <dbReference type="EnsemblMetazoa" id="XP_021209044.1"/>
    </source>
</evidence>
<dbReference type="GO" id="GO:0016799">
    <property type="term" value="F:hydrolase activity, hydrolyzing N-glycosyl compounds"/>
    <property type="evidence" value="ECO:0007669"/>
    <property type="project" value="InterPro"/>
</dbReference>
<keyword evidence="2" id="KW-0812">Transmembrane</keyword>
<dbReference type="RefSeq" id="XP_021209044.1">
    <property type="nucleotide sequence ID" value="XM_021353369.2"/>
</dbReference>
<sequence length="348" mass="39033">MNRRVILFLLISIIVVFLALALSGWLIFGKKSCKSEARINDVTEARILIDHDGGADDSLAIFTALLYEEKFNGPKVIGLTTTHGNVNEDQVYVNSQRILGVANRRDVPIYRGCSEPLIGGSVSDFYFGNDGLGDHENVEYQSIAAEKEHAVFRIIELSKLYPGNLEIIAIGPLTNIAMAVKIDPFFLSRLSRLVIGAGYIYSDDYKEPEFNVDMDVEAYHIVTRSASPDIVTILPFSQVRTWLNISNEWRKQTLGSINTDIMKAQNSYERKSLSKSRCWSTLDPAVVAIALDETIAEETVFSNNSVVLCGSNRGVVLNDFGSEPNVKLWYRLNMQKYKQFLLRVFSVE</sequence>
<evidence type="ECO:0000259" key="3">
    <source>
        <dbReference type="Pfam" id="PF01156"/>
    </source>
</evidence>
<keyword evidence="5" id="KW-1185">Reference proteome</keyword>
<keyword evidence="2" id="KW-0472">Membrane</keyword>
<reference evidence="4" key="2">
    <citation type="submission" date="2022-06" db="UniProtKB">
        <authorList>
            <consortium name="EnsemblMetazoa"/>
        </authorList>
    </citation>
    <scope>IDENTIFICATION</scope>
    <source>
        <strain evidence="4">p50T (Dazao)</strain>
    </source>
</reference>
<organism evidence="4 5">
    <name type="scientific">Bombyx mori</name>
    <name type="common">Silk moth</name>
    <dbReference type="NCBI Taxonomy" id="7091"/>
    <lineage>
        <taxon>Eukaryota</taxon>
        <taxon>Metazoa</taxon>
        <taxon>Ecdysozoa</taxon>
        <taxon>Arthropoda</taxon>
        <taxon>Hexapoda</taxon>
        <taxon>Insecta</taxon>
        <taxon>Pterygota</taxon>
        <taxon>Neoptera</taxon>
        <taxon>Endopterygota</taxon>
        <taxon>Lepidoptera</taxon>
        <taxon>Glossata</taxon>
        <taxon>Ditrysia</taxon>
        <taxon>Bombycoidea</taxon>
        <taxon>Bombycidae</taxon>
        <taxon>Bombycinae</taxon>
        <taxon>Bombyx</taxon>
    </lineage>
</organism>
<dbReference type="InterPro" id="IPR001910">
    <property type="entry name" value="Inosine/uridine_hydrolase_dom"/>
</dbReference>
<dbReference type="PANTHER" id="PTHR46190:SF1">
    <property type="entry name" value="SI:CH211-201H21.5"/>
    <property type="match status" value="1"/>
</dbReference>
<evidence type="ECO:0000256" key="1">
    <source>
        <dbReference type="ARBA" id="ARBA00009176"/>
    </source>
</evidence>
<dbReference type="GeneID" id="101746887"/>
<feature type="domain" description="Inosine/uridine-preferring nucleoside hydrolase" evidence="3">
    <location>
        <begin position="47"/>
        <end position="338"/>
    </location>
</feature>
<dbReference type="EnsemblMetazoa" id="XM_021353369.1">
    <property type="protein sequence ID" value="XP_021209044.1"/>
    <property type="gene ID" value="LOC101746887"/>
</dbReference>
<protein>
    <recommendedName>
        <fullName evidence="3">Inosine/uridine-preferring nucleoside hydrolase domain-containing protein</fullName>
    </recommendedName>
</protein>
<evidence type="ECO:0000313" key="5">
    <source>
        <dbReference type="Proteomes" id="UP000005204"/>
    </source>
</evidence>
<dbReference type="AlphaFoldDB" id="A0A8R2HQ87"/>